<keyword evidence="7" id="KW-0496">Mitochondrion</keyword>
<accession>A0A8B8GG13</accession>
<name>A0A8B8GG13_9HEMI</name>
<comment type="similarity">
    <text evidence="7">Belongs to the KAE1 / TsaD family.</text>
</comment>
<dbReference type="Proteomes" id="UP000694846">
    <property type="component" value="Unplaced"/>
</dbReference>
<dbReference type="EC" id="2.3.1.234" evidence="1"/>
<keyword evidence="3 7" id="KW-0819">tRNA processing</keyword>
<evidence type="ECO:0000313" key="11">
    <source>
        <dbReference type="RefSeq" id="XP_025421918.1"/>
    </source>
</evidence>
<dbReference type="PANTHER" id="PTHR11735:SF6">
    <property type="entry name" value="TRNA N6-ADENOSINE THREONYLCARBAMOYLTRANSFERASE, MITOCHONDRIAL"/>
    <property type="match status" value="1"/>
</dbReference>
<evidence type="ECO:0000256" key="7">
    <source>
        <dbReference type="HAMAP-Rule" id="MF_03179"/>
    </source>
</evidence>
<evidence type="ECO:0000313" key="9">
    <source>
        <dbReference type="Proteomes" id="UP000694846"/>
    </source>
</evidence>
<keyword evidence="5 7" id="KW-0012">Acyltransferase</keyword>
<dbReference type="NCBIfam" id="TIGR00329">
    <property type="entry name" value="gcp_kae1"/>
    <property type="match status" value="1"/>
</dbReference>
<dbReference type="CDD" id="cd24134">
    <property type="entry name" value="ASKHA_NBD_OSGEPL1_QRI7_euk"/>
    <property type="match status" value="1"/>
</dbReference>
<evidence type="ECO:0000256" key="4">
    <source>
        <dbReference type="ARBA" id="ARBA00022723"/>
    </source>
</evidence>
<dbReference type="HAMAP" id="MF_01445">
    <property type="entry name" value="TsaD"/>
    <property type="match status" value="1"/>
</dbReference>
<dbReference type="PRINTS" id="PR00789">
    <property type="entry name" value="OSIALOPTASE"/>
</dbReference>
<keyword evidence="2 7" id="KW-0808">Transferase</keyword>
<organism evidence="9 10">
    <name type="scientific">Sipha flava</name>
    <name type="common">yellow sugarcane aphid</name>
    <dbReference type="NCBI Taxonomy" id="143950"/>
    <lineage>
        <taxon>Eukaryota</taxon>
        <taxon>Metazoa</taxon>
        <taxon>Ecdysozoa</taxon>
        <taxon>Arthropoda</taxon>
        <taxon>Hexapoda</taxon>
        <taxon>Insecta</taxon>
        <taxon>Pterygota</taxon>
        <taxon>Neoptera</taxon>
        <taxon>Paraneoptera</taxon>
        <taxon>Hemiptera</taxon>
        <taxon>Sternorrhyncha</taxon>
        <taxon>Aphidomorpha</taxon>
        <taxon>Aphidoidea</taxon>
        <taxon>Aphididae</taxon>
        <taxon>Sipha</taxon>
    </lineage>
</organism>
<comment type="subcellular location">
    <subcellularLocation>
        <location evidence="7">Mitochondrion</location>
    </subcellularLocation>
</comment>
<dbReference type="InterPro" id="IPR022450">
    <property type="entry name" value="TsaD"/>
</dbReference>
<comment type="function">
    <text evidence="7">Required for the formation of a threonylcarbamoyl group on adenosine at position 37 (t(6)A37) in mitochondrial tRNAs that read codons beginning with adenine. Probably involved in the transfer of the threonylcarbamoyl moiety of threonylcarbamoyl-AMP (TC-AMP) to the N6 group of A37. Involved in mitochondrial genome maintenance.</text>
</comment>
<dbReference type="FunFam" id="3.30.420.40:FF:000012">
    <property type="entry name" value="tRNA N6-adenosine threonylcarbamoyltransferase"/>
    <property type="match status" value="1"/>
</dbReference>
<dbReference type="SUPFAM" id="SSF53067">
    <property type="entry name" value="Actin-like ATPase domain"/>
    <property type="match status" value="1"/>
</dbReference>
<comment type="catalytic activity">
    <reaction evidence="6 7">
        <text>L-threonylcarbamoyladenylate + adenosine(37) in tRNA = N(6)-L-threonylcarbamoyladenosine(37) in tRNA + AMP + H(+)</text>
        <dbReference type="Rhea" id="RHEA:37059"/>
        <dbReference type="Rhea" id="RHEA-COMP:10162"/>
        <dbReference type="Rhea" id="RHEA-COMP:10163"/>
        <dbReference type="ChEBI" id="CHEBI:15378"/>
        <dbReference type="ChEBI" id="CHEBI:73682"/>
        <dbReference type="ChEBI" id="CHEBI:74411"/>
        <dbReference type="ChEBI" id="CHEBI:74418"/>
        <dbReference type="ChEBI" id="CHEBI:456215"/>
        <dbReference type="EC" id="2.3.1.234"/>
    </reaction>
</comment>
<proteinExistence type="inferred from homology"/>
<dbReference type="OrthoDB" id="10259622at2759"/>
<gene>
    <name evidence="10 11" type="primary">LOC112691742</name>
</gene>
<reference evidence="10 11" key="1">
    <citation type="submission" date="2025-04" db="UniProtKB">
        <authorList>
            <consortium name="RefSeq"/>
        </authorList>
    </citation>
    <scope>IDENTIFICATION</scope>
    <source>
        <tissue evidence="10 11">Whole body</tissue>
    </source>
</reference>
<evidence type="ECO:0000256" key="5">
    <source>
        <dbReference type="ARBA" id="ARBA00023315"/>
    </source>
</evidence>
<evidence type="ECO:0000256" key="1">
    <source>
        <dbReference type="ARBA" id="ARBA00012156"/>
    </source>
</evidence>
<dbReference type="RefSeq" id="XP_025421918.1">
    <property type="nucleotide sequence ID" value="XM_025566133.1"/>
</dbReference>
<dbReference type="AlphaFoldDB" id="A0A8B8GG13"/>
<evidence type="ECO:0000259" key="8">
    <source>
        <dbReference type="Pfam" id="PF00814"/>
    </source>
</evidence>
<dbReference type="CTD" id="32982"/>
<comment type="subunit">
    <text evidence="7">Homodimer.</text>
</comment>
<evidence type="ECO:0000256" key="6">
    <source>
        <dbReference type="ARBA" id="ARBA00048117"/>
    </source>
</evidence>
<evidence type="ECO:0000256" key="2">
    <source>
        <dbReference type="ARBA" id="ARBA00022679"/>
    </source>
</evidence>
<evidence type="ECO:0000256" key="3">
    <source>
        <dbReference type="ARBA" id="ARBA00022694"/>
    </source>
</evidence>
<dbReference type="NCBIfam" id="TIGR03723">
    <property type="entry name" value="T6A_TsaD_YgjD"/>
    <property type="match status" value="1"/>
</dbReference>
<dbReference type="GeneID" id="112691742"/>
<dbReference type="RefSeq" id="XP_025421908.1">
    <property type="nucleotide sequence ID" value="XM_025566123.1"/>
</dbReference>
<evidence type="ECO:0000313" key="10">
    <source>
        <dbReference type="RefSeq" id="XP_025421908.1"/>
    </source>
</evidence>
<dbReference type="Gene3D" id="3.30.420.40">
    <property type="match status" value="2"/>
</dbReference>
<dbReference type="InterPro" id="IPR000905">
    <property type="entry name" value="Gcp-like_dom"/>
</dbReference>
<dbReference type="GO" id="GO:0005739">
    <property type="term" value="C:mitochondrion"/>
    <property type="evidence" value="ECO:0007669"/>
    <property type="project" value="UniProtKB-SubCell"/>
</dbReference>
<protein>
    <recommendedName>
        <fullName evidence="1">N(6)-L-threonylcarbamoyladenine synthase</fullName>
        <ecNumber evidence="1">2.3.1.234</ecNumber>
    </recommendedName>
</protein>
<dbReference type="GO" id="GO:0002949">
    <property type="term" value="P:tRNA threonylcarbamoyladenosine modification"/>
    <property type="evidence" value="ECO:0007669"/>
    <property type="project" value="UniProtKB-UniRule"/>
</dbReference>
<dbReference type="InterPro" id="IPR017861">
    <property type="entry name" value="KAE1/TsaD"/>
</dbReference>
<dbReference type="Pfam" id="PF00814">
    <property type="entry name" value="TsaD"/>
    <property type="match status" value="1"/>
</dbReference>
<feature type="domain" description="Gcp-like" evidence="8">
    <location>
        <begin position="48"/>
        <end position="354"/>
    </location>
</feature>
<keyword evidence="4 7" id="KW-0479">Metal-binding</keyword>
<dbReference type="PANTHER" id="PTHR11735">
    <property type="entry name" value="TRNA N6-ADENOSINE THREONYLCARBAMOYLTRANSFERASE"/>
    <property type="match status" value="1"/>
</dbReference>
<dbReference type="GO" id="GO:0061711">
    <property type="term" value="F:tRNA N(6)-L-threonylcarbamoyladenine synthase activity"/>
    <property type="evidence" value="ECO:0007669"/>
    <property type="project" value="UniProtKB-EC"/>
</dbReference>
<comment type="cofactor">
    <cofactor evidence="7">
        <name>a divalent metal cation</name>
        <dbReference type="ChEBI" id="CHEBI:60240"/>
    </cofactor>
    <text evidence="7">Binds 1 divalent metal cation per subunit.</text>
</comment>
<dbReference type="GO" id="GO:0046872">
    <property type="term" value="F:metal ion binding"/>
    <property type="evidence" value="ECO:0007669"/>
    <property type="project" value="UniProtKB-KW"/>
</dbReference>
<dbReference type="InterPro" id="IPR043129">
    <property type="entry name" value="ATPase_NBD"/>
</dbReference>
<sequence length="411" mass="46094">MRINQILRLYGIHYWNTLQGFRAYSKVLGIETSCDDTGCAIVDSDRNILGECLQSQQQIHLDFGGIIPPVARDLHKQNINNVVTEALQQAQVSLNELDAIAVTVKPGLPLSLLVGMNTAKELSKISRKPLIPIHHMEAHALTARLVDKNLKLPFVVLLLSGGHCLLAVVNKINEFLLLGQSIDDAPGEALDKAARRLQLKNMKEFRYCCGGQAIEKAAMKGDPKAFDLGTFMTNYKDCNFSYSGLKNAVRMQILKSEKKHELKGDEIIPEVYDLCASFQYAITKHICTRLQRGFEFIDRTKLLPEINRTLVVSGGVASNMFIRKHLNLVCDNMNFKLVVPPPRLCTDNGIMIAWNGIEKFNENLDIYTYDNLDKVDIQSKAPLGKNISQQVTDMGIRCPSGFFNKLFEQNK</sequence>
<keyword evidence="9" id="KW-1185">Reference proteome</keyword>